<evidence type="ECO:0000256" key="2">
    <source>
        <dbReference type="ARBA" id="ARBA00001460"/>
    </source>
</evidence>
<dbReference type="AlphaFoldDB" id="A0A0W1AMY7"/>
<evidence type="ECO:0000256" key="6">
    <source>
        <dbReference type="ARBA" id="ARBA00007731"/>
    </source>
</evidence>
<dbReference type="NCBIfam" id="NF000768">
    <property type="entry name" value="PRK00051.1"/>
    <property type="match status" value="1"/>
</dbReference>
<comment type="subcellular location">
    <subcellularLocation>
        <location evidence="3 15">Cytoplasm</location>
    </subcellularLocation>
</comment>
<evidence type="ECO:0000256" key="7">
    <source>
        <dbReference type="ARBA" id="ARBA00008299"/>
    </source>
</evidence>
<dbReference type="InterPro" id="IPR021130">
    <property type="entry name" value="PRib-ATP_PPHydrolase-like"/>
</dbReference>
<dbReference type="EC" id="3.6.1.31" evidence="15"/>
<dbReference type="GO" id="GO:0004635">
    <property type="term" value="F:phosphoribosyl-AMP cyclohydrolase activity"/>
    <property type="evidence" value="ECO:0007669"/>
    <property type="project" value="UniProtKB-UniRule"/>
</dbReference>
<evidence type="ECO:0000256" key="4">
    <source>
        <dbReference type="ARBA" id="ARBA00005169"/>
    </source>
</evidence>
<dbReference type="EC" id="3.5.4.19" evidence="15"/>
<reference evidence="17 18" key="1">
    <citation type="submission" date="2015-11" db="EMBL/GenBank/DDBJ databases">
        <title>Genomic analysis of 38 Legionella species identifies large and diverse effector repertoires.</title>
        <authorList>
            <person name="Burstein D."/>
            <person name="Amaro F."/>
            <person name="Zusman T."/>
            <person name="Lifshitz Z."/>
            <person name="Cohen O."/>
            <person name="Gilbert J.A."/>
            <person name="Pupko T."/>
            <person name="Shuman H.A."/>
            <person name="Segal G."/>
        </authorList>
    </citation>
    <scope>NUCLEOTIDE SEQUENCE [LARGE SCALE GENOMIC DNA]</scope>
    <source>
        <strain evidence="17 18">ATCC 51914</strain>
    </source>
</reference>
<dbReference type="PATRIC" id="fig|66969.6.peg.460"/>
<dbReference type="InterPro" id="IPR038019">
    <property type="entry name" value="PRib_AMP_CycHydrolase_sf"/>
</dbReference>
<evidence type="ECO:0000256" key="11">
    <source>
        <dbReference type="ARBA" id="ARBA00022801"/>
    </source>
</evidence>
<dbReference type="STRING" id="66969.Lwal_0426"/>
<comment type="catalytic activity">
    <reaction evidence="1 15">
        <text>1-(5-phospho-beta-D-ribosyl)-5'-AMP + H2O = 1-(5-phospho-beta-D-ribosyl)-5-[(5-phospho-beta-D-ribosylamino)methylideneamino]imidazole-4-carboxamide</text>
        <dbReference type="Rhea" id="RHEA:20049"/>
        <dbReference type="ChEBI" id="CHEBI:15377"/>
        <dbReference type="ChEBI" id="CHEBI:58435"/>
        <dbReference type="ChEBI" id="CHEBI:59457"/>
        <dbReference type="EC" id="3.5.4.19"/>
    </reaction>
</comment>
<dbReference type="Proteomes" id="UP000054729">
    <property type="component" value="Unassembled WGS sequence"/>
</dbReference>
<accession>A0A0W1AMY7</accession>
<sequence length="207" mass="23212">MNDLEINTLDWQKMQGLLPAVVQHAESGKVLMLGYMNQEALIATVTTGQLTLFSRSRQRLWRKGETSGNTMSVQQIDADCDNDSLLIQVIPKGPTCHLGFNTCYQPEYTSPMGFIEELVQIINDRAEKQDPSSYTAQLIQSGVNCCAQKLGEEATEVVIEAVDRNKEALINECADLVFHLLVLLKACEISFYEILLCLKERDRSVHT</sequence>
<comment type="similarity">
    <text evidence="7 15">In the N-terminal section; belongs to the PRA-CH family.</text>
</comment>
<comment type="pathway">
    <text evidence="5 15">Amino-acid biosynthesis; L-histidine biosynthesis; L-histidine from 5-phospho-alpha-D-ribose 1-diphosphate: step 2/9.</text>
</comment>
<keyword evidence="14 15" id="KW-0511">Multifunctional enzyme</keyword>
<organism evidence="17 18">
    <name type="scientific">Legionella waltersii</name>
    <dbReference type="NCBI Taxonomy" id="66969"/>
    <lineage>
        <taxon>Bacteria</taxon>
        <taxon>Pseudomonadati</taxon>
        <taxon>Pseudomonadota</taxon>
        <taxon>Gammaproteobacteria</taxon>
        <taxon>Legionellales</taxon>
        <taxon>Legionellaceae</taxon>
        <taxon>Legionella</taxon>
    </lineage>
</organism>
<dbReference type="HAMAP" id="MF_01019">
    <property type="entry name" value="HisIE"/>
    <property type="match status" value="1"/>
</dbReference>
<dbReference type="PANTHER" id="PTHR42945:SF9">
    <property type="entry name" value="HISTIDINE BIOSYNTHESIS BIFUNCTIONAL PROTEIN HISIE"/>
    <property type="match status" value="1"/>
</dbReference>
<dbReference type="GO" id="GO:0005737">
    <property type="term" value="C:cytoplasm"/>
    <property type="evidence" value="ECO:0007669"/>
    <property type="project" value="UniProtKB-SubCell"/>
</dbReference>
<dbReference type="InterPro" id="IPR023019">
    <property type="entry name" value="His_synth_HisIE"/>
</dbReference>
<comment type="pathway">
    <text evidence="4 15">Amino-acid biosynthesis; L-histidine biosynthesis; L-histidine from 5-phospho-alpha-D-ribose 1-diphosphate: step 3/9.</text>
</comment>
<evidence type="ECO:0000256" key="15">
    <source>
        <dbReference type="HAMAP-Rule" id="MF_01019"/>
    </source>
</evidence>
<evidence type="ECO:0000259" key="16">
    <source>
        <dbReference type="Pfam" id="PF01502"/>
    </source>
</evidence>
<gene>
    <name evidence="15 17" type="primary">hisI</name>
    <name evidence="15" type="synonym">hisIE</name>
    <name evidence="17" type="ORF">Lwal_0426</name>
</gene>
<name>A0A0W1AMY7_9GAMM</name>
<dbReference type="GO" id="GO:0000105">
    <property type="term" value="P:L-histidine biosynthetic process"/>
    <property type="evidence" value="ECO:0007669"/>
    <property type="project" value="UniProtKB-UniRule"/>
</dbReference>
<keyword evidence="13 15" id="KW-0368">Histidine biosynthesis</keyword>
<keyword evidence="11 15" id="KW-0378">Hydrolase</keyword>
<evidence type="ECO:0000256" key="8">
    <source>
        <dbReference type="ARBA" id="ARBA00022490"/>
    </source>
</evidence>
<dbReference type="CDD" id="cd11534">
    <property type="entry name" value="NTP-PPase_HisIE_like"/>
    <property type="match status" value="1"/>
</dbReference>
<evidence type="ECO:0000256" key="13">
    <source>
        <dbReference type="ARBA" id="ARBA00023102"/>
    </source>
</evidence>
<evidence type="ECO:0000256" key="5">
    <source>
        <dbReference type="ARBA" id="ARBA00005204"/>
    </source>
</evidence>
<comment type="catalytic activity">
    <reaction evidence="2 15">
        <text>1-(5-phospho-beta-D-ribosyl)-ATP + H2O = 1-(5-phospho-beta-D-ribosyl)-5'-AMP + diphosphate + H(+)</text>
        <dbReference type="Rhea" id="RHEA:22828"/>
        <dbReference type="ChEBI" id="CHEBI:15377"/>
        <dbReference type="ChEBI" id="CHEBI:15378"/>
        <dbReference type="ChEBI" id="CHEBI:33019"/>
        <dbReference type="ChEBI" id="CHEBI:59457"/>
        <dbReference type="ChEBI" id="CHEBI:73183"/>
        <dbReference type="EC" id="3.6.1.31"/>
    </reaction>
</comment>
<dbReference type="OrthoDB" id="9795769at2"/>
<dbReference type="SUPFAM" id="SSF141734">
    <property type="entry name" value="HisI-like"/>
    <property type="match status" value="1"/>
</dbReference>
<feature type="region of interest" description="Phosphoribosyl-AMP cyclohydrolase" evidence="15">
    <location>
        <begin position="1"/>
        <end position="114"/>
    </location>
</feature>
<evidence type="ECO:0000256" key="1">
    <source>
        <dbReference type="ARBA" id="ARBA00000024"/>
    </source>
</evidence>
<feature type="domain" description="Phosphoribosyl-AMP cyclohydrolase" evidence="16">
    <location>
        <begin position="32"/>
        <end position="105"/>
    </location>
</feature>
<dbReference type="EMBL" id="LNZB01000007">
    <property type="protein sequence ID" value="KTD82684.1"/>
    <property type="molecule type" value="Genomic_DNA"/>
</dbReference>
<dbReference type="NCBIfam" id="NF002747">
    <property type="entry name" value="PRK02759.1"/>
    <property type="match status" value="1"/>
</dbReference>
<dbReference type="GO" id="GO:0004636">
    <property type="term" value="F:phosphoribosyl-ATP diphosphatase activity"/>
    <property type="evidence" value="ECO:0007669"/>
    <property type="project" value="UniProtKB-UniRule"/>
</dbReference>
<dbReference type="Pfam" id="PF01503">
    <property type="entry name" value="PRA-PH"/>
    <property type="match status" value="1"/>
</dbReference>
<protein>
    <recommendedName>
        <fullName evidence="15">Histidine biosynthesis bifunctional protein HisIE</fullName>
    </recommendedName>
    <domain>
        <recommendedName>
            <fullName evidence="15">Phosphoribosyl-AMP cyclohydrolase</fullName>
            <shortName evidence="15">PRA-CH</shortName>
            <ecNumber evidence="15">3.5.4.19</ecNumber>
        </recommendedName>
    </domain>
    <domain>
        <recommendedName>
            <fullName evidence="15">Phosphoribosyl-ATP pyrophosphatase</fullName>
            <shortName evidence="15">PRA-PH</shortName>
            <ecNumber evidence="15">3.6.1.31</ecNumber>
        </recommendedName>
    </domain>
</protein>
<dbReference type="PANTHER" id="PTHR42945">
    <property type="entry name" value="HISTIDINE BIOSYNTHESIS BIFUNCTIONAL PROTEIN"/>
    <property type="match status" value="1"/>
</dbReference>
<dbReference type="HAMAP" id="MF_01020">
    <property type="entry name" value="HisE"/>
    <property type="match status" value="1"/>
</dbReference>
<evidence type="ECO:0000313" key="18">
    <source>
        <dbReference type="Proteomes" id="UP000054729"/>
    </source>
</evidence>
<dbReference type="Gene3D" id="1.10.287.1080">
    <property type="entry name" value="MazG-like"/>
    <property type="match status" value="1"/>
</dbReference>
<keyword evidence="8 15" id="KW-0963">Cytoplasm</keyword>
<keyword evidence="10 15" id="KW-0547">Nucleotide-binding</keyword>
<evidence type="ECO:0000256" key="3">
    <source>
        <dbReference type="ARBA" id="ARBA00004496"/>
    </source>
</evidence>
<evidence type="ECO:0000256" key="14">
    <source>
        <dbReference type="ARBA" id="ARBA00023268"/>
    </source>
</evidence>
<keyword evidence="9 15" id="KW-0028">Amino-acid biosynthesis</keyword>
<dbReference type="FunFam" id="3.10.20.810:FF:000001">
    <property type="entry name" value="Histidine biosynthesis bifunctional protein HisIE"/>
    <property type="match status" value="1"/>
</dbReference>
<dbReference type="SUPFAM" id="SSF101386">
    <property type="entry name" value="all-alpha NTP pyrophosphatases"/>
    <property type="match status" value="1"/>
</dbReference>
<evidence type="ECO:0000256" key="12">
    <source>
        <dbReference type="ARBA" id="ARBA00022840"/>
    </source>
</evidence>
<evidence type="ECO:0000256" key="10">
    <source>
        <dbReference type="ARBA" id="ARBA00022741"/>
    </source>
</evidence>
<keyword evidence="18" id="KW-1185">Reference proteome</keyword>
<feature type="region of interest" description="Phosphoribosyl-ATP pyrophosphohydrolase" evidence="15">
    <location>
        <begin position="115"/>
        <end position="207"/>
    </location>
</feature>
<dbReference type="InterPro" id="IPR002496">
    <property type="entry name" value="PRib_AMP_CycHydrolase_dom"/>
</dbReference>
<dbReference type="InterPro" id="IPR008179">
    <property type="entry name" value="HisE"/>
</dbReference>
<proteinExistence type="inferred from homology"/>
<comment type="similarity">
    <text evidence="6 15">In the C-terminal section; belongs to the PRA-PH family.</text>
</comment>
<evidence type="ECO:0000313" key="17">
    <source>
        <dbReference type="EMBL" id="KTD82684.1"/>
    </source>
</evidence>
<comment type="caution">
    <text evidence="17">The sequence shown here is derived from an EMBL/GenBank/DDBJ whole genome shotgun (WGS) entry which is preliminary data.</text>
</comment>
<evidence type="ECO:0000256" key="9">
    <source>
        <dbReference type="ARBA" id="ARBA00022605"/>
    </source>
</evidence>
<dbReference type="RefSeq" id="WP_058479287.1">
    <property type="nucleotide sequence ID" value="NZ_CAAAIQ010000002.1"/>
</dbReference>
<keyword evidence="12 15" id="KW-0067">ATP-binding</keyword>
<dbReference type="Pfam" id="PF01502">
    <property type="entry name" value="PRA-CH"/>
    <property type="match status" value="1"/>
</dbReference>
<dbReference type="NCBIfam" id="TIGR03188">
    <property type="entry name" value="histidine_hisI"/>
    <property type="match status" value="1"/>
</dbReference>
<dbReference type="UniPathway" id="UPA00031">
    <property type="reaction ID" value="UER00007"/>
</dbReference>
<dbReference type="Gene3D" id="3.10.20.810">
    <property type="entry name" value="Phosphoribosyl-AMP cyclohydrolase"/>
    <property type="match status" value="1"/>
</dbReference>
<dbReference type="GO" id="GO:0005524">
    <property type="term" value="F:ATP binding"/>
    <property type="evidence" value="ECO:0007669"/>
    <property type="project" value="UniProtKB-KW"/>
</dbReference>